<dbReference type="AlphaFoldDB" id="A0A656G423"/>
<sequence>MKEGMKDIIAALRRRDIWLHFAISDTKARYARSMLGPWWITLGTALGVLGLGVVWSAVMNVDLPTMLPNLAVGLVLWFMMSGVISESAGCFSNQAAIIRNYSLPLSIHTLRLLLKHLINFTHNISIILVVFFIYGFPSVQNFLWALLGLLIILINLSWLSLLISTMGARFRDLGPS</sequence>
<dbReference type="EMBL" id="AEAG01000129">
    <property type="protein sequence ID" value="EGH20543.1"/>
    <property type="molecule type" value="Genomic_DNA"/>
</dbReference>
<evidence type="ECO:0000256" key="7">
    <source>
        <dbReference type="ARBA" id="ARBA00023047"/>
    </source>
</evidence>
<evidence type="ECO:0000256" key="4">
    <source>
        <dbReference type="ARBA" id="ARBA00022475"/>
    </source>
</evidence>
<dbReference type="Pfam" id="PF01061">
    <property type="entry name" value="ABC2_membrane"/>
    <property type="match status" value="1"/>
</dbReference>
<evidence type="ECO:0000256" key="3">
    <source>
        <dbReference type="ARBA" id="ARBA00022448"/>
    </source>
</evidence>
<dbReference type="GO" id="GO:0015774">
    <property type="term" value="P:polysaccharide transport"/>
    <property type="evidence" value="ECO:0007669"/>
    <property type="project" value="UniProtKB-KW"/>
</dbReference>
<dbReference type="InterPro" id="IPR013525">
    <property type="entry name" value="ABC2_TM"/>
</dbReference>
<dbReference type="GO" id="GO:0015920">
    <property type="term" value="P:lipopolysaccharide transport"/>
    <property type="evidence" value="ECO:0007669"/>
    <property type="project" value="TreeGrafter"/>
</dbReference>
<proteinExistence type="inferred from homology"/>
<keyword evidence="6 9" id="KW-1133">Transmembrane helix</keyword>
<evidence type="ECO:0000313" key="11">
    <source>
        <dbReference type="EMBL" id="EGH20543.1"/>
    </source>
</evidence>
<keyword evidence="7" id="KW-0762">Sugar transport</keyword>
<comment type="caution">
    <text evidence="11">The sequence shown here is derived from an EMBL/GenBank/DDBJ whole genome shotgun (WGS) entry which is preliminary data.</text>
</comment>
<feature type="transmembrane region" description="Helical" evidence="9">
    <location>
        <begin position="112"/>
        <end position="136"/>
    </location>
</feature>
<reference evidence="11 12" key="1">
    <citation type="journal article" date="2011" name="PLoS Pathog.">
        <title>Dynamic evolution of pathogenicity revealed by sequencing and comparative genomics of 19 Pseudomonas syringae isolates.</title>
        <authorList>
            <person name="Baltrus D.A."/>
            <person name="Nishimura M.T."/>
            <person name="Romanchuk A."/>
            <person name="Chang J.H."/>
            <person name="Mukhtar M.S."/>
            <person name="Cherkis K."/>
            <person name="Roach J."/>
            <person name="Grant S.R."/>
            <person name="Jones C.D."/>
            <person name="Dangl J.L."/>
        </authorList>
    </citation>
    <scope>NUCLEOTIDE SEQUENCE [LARGE SCALE GENOMIC DNA]</scope>
    <source>
        <strain evidence="11 12">301020</strain>
    </source>
</reference>
<keyword evidence="8 9" id="KW-0472">Membrane</keyword>
<dbReference type="PANTHER" id="PTHR30413:SF10">
    <property type="entry name" value="CAPSULE POLYSACCHARIDE EXPORT INNER-MEMBRANE PROTEIN CTRC"/>
    <property type="match status" value="1"/>
</dbReference>
<organism evidence="11 12">
    <name type="scientific">Pseudomonas amygdali pv. mori str. 301020</name>
    <dbReference type="NCBI Taxonomy" id="629261"/>
    <lineage>
        <taxon>Bacteria</taxon>
        <taxon>Pseudomonadati</taxon>
        <taxon>Pseudomonadota</taxon>
        <taxon>Gammaproteobacteria</taxon>
        <taxon>Pseudomonadales</taxon>
        <taxon>Pseudomonadaceae</taxon>
        <taxon>Pseudomonas</taxon>
        <taxon>Pseudomonas amygdali</taxon>
    </lineage>
</organism>
<keyword evidence="4" id="KW-1003">Cell membrane</keyword>
<evidence type="ECO:0000313" key="12">
    <source>
        <dbReference type="Proteomes" id="UP000003465"/>
    </source>
</evidence>
<dbReference type="PANTHER" id="PTHR30413">
    <property type="entry name" value="INNER MEMBRANE TRANSPORT PERMEASE"/>
    <property type="match status" value="1"/>
</dbReference>
<dbReference type="GO" id="GO:0005886">
    <property type="term" value="C:plasma membrane"/>
    <property type="evidence" value="ECO:0007669"/>
    <property type="project" value="UniProtKB-SubCell"/>
</dbReference>
<keyword evidence="3" id="KW-0813">Transport</keyword>
<evidence type="ECO:0000256" key="8">
    <source>
        <dbReference type="ARBA" id="ARBA00023136"/>
    </source>
</evidence>
<comment type="subcellular location">
    <subcellularLocation>
        <location evidence="1">Cell membrane</location>
        <topology evidence="1">Multi-pass membrane protein</topology>
    </subcellularLocation>
</comment>
<evidence type="ECO:0000256" key="9">
    <source>
        <dbReference type="SAM" id="Phobius"/>
    </source>
</evidence>
<evidence type="ECO:0000259" key="10">
    <source>
        <dbReference type="Pfam" id="PF01061"/>
    </source>
</evidence>
<keyword evidence="7" id="KW-0625">Polysaccharide transport</keyword>
<dbReference type="GO" id="GO:0140359">
    <property type="term" value="F:ABC-type transporter activity"/>
    <property type="evidence" value="ECO:0007669"/>
    <property type="project" value="InterPro"/>
</dbReference>
<evidence type="ECO:0000256" key="1">
    <source>
        <dbReference type="ARBA" id="ARBA00004651"/>
    </source>
</evidence>
<feature type="non-terminal residue" evidence="11">
    <location>
        <position position="176"/>
    </location>
</feature>
<evidence type="ECO:0000256" key="2">
    <source>
        <dbReference type="ARBA" id="ARBA00007783"/>
    </source>
</evidence>
<protein>
    <submittedName>
        <fullName evidence="11">ABC-2 type transporter</fullName>
    </submittedName>
</protein>
<feature type="domain" description="ABC-2 type transporter transmembrane" evidence="10">
    <location>
        <begin position="27"/>
        <end position="172"/>
    </location>
</feature>
<comment type="similarity">
    <text evidence="2">Belongs to the ABC-2 integral membrane protein family.</text>
</comment>
<evidence type="ECO:0000256" key="6">
    <source>
        <dbReference type="ARBA" id="ARBA00022989"/>
    </source>
</evidence>
<evidence type="ECO:0000256" key="5">
    <source>
        <dbReference type="ARBA" id="ARBA00022692"/>
    </source>
</evidence>
<name>A0A656G423_PSEA0</name>
<feature type="transmembrane region" description="Helical" evidence="9">
    <location>
        <begin position="37"/>
        <end position="58"/>
    </location>
</feature>
<gene>
    <name evidence="11" type="ORF">PSYMO_03191</name>
</gene>
<feature type="transmembrane region" description="Helical" evidence="9">
    <location>
        <begin position="142"/>
        <end position="163"/>
    </location>
</feature>
<dbReference type="Proteomes" id="UP000003465">
    <property type="component" value="Unassembled WGS sequence"/>
</dbReference>
<accession>A0A656G423</accession>
<keyword evidence="5 9" id="KW-0812">Transmembrane</keyword>
<feature type="transmembrane region" description="Helical" evidence="9">
    <location>
        <begin position="70"/>
        <end position="91"/>
    </location>
</feature>